<evidence type="ECO:0000313" key="3">
    <source>
        <dbReference type="EMBL" id="AZS51965.1"/>
    </source>
</evidence>
<organism evidence="3 4">
    <name type="scientific">Entomomonas moraniae</name>
    <dbReference type="NCBI Taxonomy" id="2213226"/>
    <lineage>
        <taxon>Bacteria</taxon>
        <taxon>Pseudomonadati</taxon>
        <taxon>Pseudomonadota</taxon>
        <taxon>Gammaproteobacteria</taxon>
        <taxon>Pseudomonadales</taxon>
        <taxon>Pseudomonadaceae</taxon>
        <taxon>Entomomonas</taxon>
    </lineage>
</organism>
<gene>
    <name evidence="3" type="ORF">DM558_14835</name>
</gene>
<evidence type="ECO:0000259" key="2">
    <source>
        <dbReference type="Pfam" id="PF00149"/>
    </source>
</evidence>
<accession>A0A451EQ60</accession>
<protein>
    <recommendedName>
        <fullName evidence="2">Calcineurin-like phosphoesterase domain-containing protein</fullName>
    </recommendedName>
</protein>
<dbReference type="Proteomes" id="UP000273143">
    <property type="component" value="Chromosome"/>
</dbReference>
<dbReference type="InterPro" id="IPR051158">
    <property type="entry name" value="Metallophosphoesterase_sf"/>
</dbReference>
<dbReference type="AlphaFoldDB" id="A0A451EQ60"/>
<reference evidence="4" key="1">
    <citation type="submission" date="2018-06" db="EMBL/GenBank/DDBJ databases">
        <title>Complete genome of Pseudomonas insecticola strain QZS01.</title>
        <authorList>
            <person name="Wang J."/>
            <person name="Su Q."/>
        </authorList>
    </citation>
    <scope>NUCLEOTIDE SEQUENCE [LARGE SCALE GENOMIC DNA]</scope>
    <source>
        <strain evidence="4">QZS01</strain>
    </source>
</reference>
<dbReference type="Gene3D" id="3.60.21.10">
    <property type="match status" value="1"/>
</dbReference>
<dbReference type="PANTHER" id="PTHR31302:SF0">
    <property type="entry name" value="TRANSMEMBRANE PROTEIN WITH METALLOPHOSPHOESTERASE DOMAIN"/>
    <property type="match status" value="1"/>
</dbReference>
<dbReference type="EMBL" id="CP029822">
    <property type="protein sequence ID" value="AZS51965.1"/>
    <property type="molecule type" value="Genomic_DNA"/>
</dbReference>
<feature type="domain" description="Calcineurin-like phosphoesterase" evidence="2">
    <location>
        <begin position="77"/>
        <end position="231"/>
    </location>
</feature>
<feature type="transmembrane region" description="Helical" evidence="1">
    <location>
        <begin position="39"/>
        <end position="56"/>
    </location>
</feature>
<evidence type="ECO:0000256" key="1">
    <source>
        <dbReference type="SAM" id="Phobius"/>
    </source>
</evidence>
<keyword evidence="1" id="KW-1133">Transmembrane helix</keyword>
<dbReference type="InterPro" id="IPR029052">
    <property type="entry name" value="Metallo-depent_PP-like"/>
</dbReference>
<feature type="transmembrane region" description="Helical" evidence="1">
    <location>
        <begin position="6"/>
        <end position="27"/>
    </location>
</feature>
<dbReference type="SUPFAM" id="SSF56300">
    <property type="entry name" value="Metallo-dependent phosphatases"/>
    <property type="match status" value="1"/>
</dbReference>
<dbReference type="GO" id="GO:0016787">
    <property type="term" value="F:hydrolase activity"/>
    <property type="evidence" value="ECO:0007669"/>
    <property type="project" value="InterPro"/>
</dbReference>
<dbReference type="InterPro" id="IPR004843">
    <property type="entry name" value="Calcineurin-like_PHP"/>
</dbReference>
<keyword evidence="1" id="KW-0472">Membrane</keyword>
<keyword evidence="4" id="KW-1185">Reference proteome</keyword>
<dbReference type="Pfam" id="PF00149">
    <property type="entry name" value="Metallophos"/>
    <property type="match status" value="1"/>
</dbReference>
<dbReference type="PANTHER" id="PTHR31302">
    <property type="entry name" value="TRANSMEMBRANE PROTEIN WITH METALLOPHOSPHOESTERASE DOMAIN-RELATED"/>
    <property type="match status" value="1"/>
</dbReference>
<keyword evidence="1" id="KW-0812">Transmembrane</keyword>
<evidence type="ECO:0000313" key="4">
    <source>
        <dbReference type="Proteomes" id="UP000273143"/>
    </source>
</evidence>
<name>A0A451EQ60_9GAMM</name>
<proteinExistence type="predicted"/>
<sequence length="293" mass="33777">MISLTITLLSFLAVYLGWFCFVSIILCSYFIKKKYYRKTSYFVLMLSFLFLWAHYIEPNIILTQDKTIKGLGFNADVILISDIHLGLYKNEDYLQRVVNKINNISADYVVIAGDFTYKANVKDYKKYFKPLAHINKPIYAVRGNHDYRTSDKELLNVLKQYRVNIIENHIINFGTYQLAGLSDRLESHDDTSFLNKANKTKPILVLAHNPDSSDRLLPFNVPLLLAGHTHCGQVYLPFITNRLVIRTQHKFTCGYHEATDKTVPVFITPGIGEDNLPLRLFTPPTINILHLQK</sequence>
<dbReference type="KEGG" id="emo:DM558_14835"/>